<dbReference type="Proteomes" id="UP000242287">
    <property type="component" value="Unassembled WGS sequence"/>
</dbReference>
<dbReference type="EMBL" id="KZ302076">
    <property type="protein sequence ID" value="PFH48115.1"/>
    <property type="molecule type" value="Genomic_DNA"/>
</dbReference>
<evidence type="ECO:0000313" key="1">
    <source>
        <dbReference type="EMBL" id="PFH48115.1"/>
    </source>
</evidence>
<name>A0A2A9NAQ7_9AGAR</name>
<organism evidence="1 2">
    <name type="scientific">Amanita thiersii Skay4041</name>
    <dbReference type="NCBI Taxonomy" id="703135"/>
    <lineage>
        <taxon>Eukaryota</taxon>
        <taxon>Fungi</taxon>
        <taxon>Dikarya</taxon>
        <taxon>Basidiomycota</taxon>
        <taxon>Agaricomycotina</taxon>
        <taxon>Agaricomycetes</taxon>
        <taxon>Agaricomycetidae</taxon>
        <taxon>Agaricales</taxon>
        <taxon>Pluteineae</taxon>
        <taxon>Amanitaceae</taxon>
        <taxon>Amanita</taxon>
    </lineage>
</organism>
<keyword evidence="2" id="KW-1185">Reference proteome</keyword>
<reference evidence="1 2" key="1">
    <citation type="submission" date="2014-02" db="EMBL/GenBank/DDBJ databases">
        <title>Transposable element dynamics among asymbiotic and ectomycorrhizal Amanita fungi.</title>
        <authorList>
            <consortium name="DOE Joint Genome Institute"/>
            <person name="Hess J."/>
            <person name="Skrede I."/>
            <person name="Wolfe B."/>
            <person name="LaButti K."/>
            <person name="Ohm R.A."/>
            <person name="Grigoriev I.V."/>
            <person name="Pringle A."/>
        </authorList>
    </citation>
    <scope>NUCLEOTIDE SEQUENCE [LARGE SCALE GENOMIC DNA]</scope>
    <source>
        <strain evidence="1 2">SKay4041</strain>
    </source>
</reference>
<gene>
    <name evidence="1" type="ORF">AMATHDRAFT_66212</name>
</gene>
<accession>A0A2A9NAQ7</accession>
<sequence>MVNAVPQKRQTEMCPDLCYPAPPPCKYGDLPLGQPGCWRCCVAVSSCQKICASEPPVCASTTEAAFYVNGCWTCCTLA</sequence>
<protein>
    <submittedName>
        <fullName evidence="1">Uncharacterized protein</fullName>
    </submittedName>
</protein>
<evidence type="ECO:0000313" key="2">
    <source>
        <dbReference type="Proteomes" id="UP000242287"/>
    </source>
</evidence>
<proteinExistence type="predicted"/>
<dbReference type="AlphaFoldDB" id="A0A2A9NAQ7"/>